<evidence type="ECO:0000256" key="11">
    <source>
        <dbReference type="ARBA" id="ARBA00023239"/>
    </source>
</evidence>
<dbReference type="GO" id="GO:0006099">
    <property type="term" value="P:tricarboxylic acid cycle"/>
    <property type="evidence" value="ECO:0007669"/>
    <property type="project" value="InterPro"/>
</dbReference>
<dbReference type="AlphaFoldDB" id="A0A835F0C9"/>
<evidence type="ECO:0000313" key="16">
    <source>
        <dbReference type="EMBL" id="KAF8724460.1"/>
    </source>
</evidence>
<dbReference type="FunFam" id="1.20.1440.90:FF:000001">
    <property type="entry name" value="Phosphoenolpyruvate carboxylase 1"/>
    <property type="match status" value="1"/>
</dbReference>
<comment type="cofactor">
    <cofactor evidence="1">
        <name>Mg(2+)</name>
        <dbReference type="ChEBI" id="CHEBI:18420"/>
    </cofactor>
</comment>
<evidence type="ECO:0000256" key="13">
    <source>
        <dbReference type="ARBA" id="ARBA00048995"/>
    </source>
</evidence>
<comment type="subunit">
    <text evidence="5">Homotetramer.</text>
</comment>
<keyword evidence="8" id="KW-0602">Photosynthesis</keyword>
<evidence type="ECO:0000256" key="15">
    <source>
        <dbReference type="SAM" id="MobiDB-lite"/>
    </source>
</evidence>
<evidence type="ECO:0000256" key="4">
    <source>
        <dbReference type="ARBA" id="ARBA00008346"/>
    </source>
</evidence>
<dbReference type="Gene3D" id="1.20.1440.90">
    <property type="entry name" value="Phosphoenolpyruvate/pyruvate domain"/>
    <property type="match status" value="2"/>
</dbReference>
<comment type="catalytic activity">
    <reaction evidence="13">
        <text>oxaloacetate + phosphate = phosphoenolpyruvate + hydrogencarbonate</text>
        <dbReference type="Rhea" id="RHEA:28370"/>
        <dbReference type="ChEBI" id="CHEBI:16452"/>
        <dbReference type="ChEBI" id="CHEBI:17544"/>
        <dbReference type="ChEBI" id="CHEBI:43474"/>
        <dbReference type="ChEBI" id="CHEBI:58702"/>
        <dbReference type="EC" id="4.1.1.31"/>
    </reaction>
</comment>
<accession>A0A835F0C9</accession>
<reference evidence="16" key="1">
    <citation type="submission" date="2020-07" db="EMBL/GenBank/DDBJ databases">
        <title>Genome sequence and genetic diversity analysis of an under-domesticated orphan crop, white fonio (Digitaria exilis).</title>
        <authorList>
            <person name="Bennetzen J.L."/>
            <person name="Chen S."/>
            <person name="Ma X."/>
            <person name="Wang X."/>
            <person name="Yssel A.E.J."/>
            <person name="Chaluvadi S.R."/>
            <person name="Johnson M."/>
            <person name="Gangashetty P."/>
            <person name="Hamidou F."/>
            <person name="Sanogo M.D."/>
            <person name="Zwaenepoel A."/>
            <person name="Wallace J."/>
            <person name="Van De Peer Y."/>
            <person name="Van Deynze A."/>
        </authorList>
    </citation>
    <scope>NUCLEOTIDE SEQUENCE</scope>
    <source>
        <tissue evidence="16">Leaves</tissue>
    </source>
</reference>
<comment type="subcellular location">
    <subcellularLocation>
        <location evidence="3">Cytoplasm</location>
    </subcellularLocation>
</comment>
<sequence>MLIEDLVREITAIWQTDELRRHKPTPVDEARAGLHIVEQSLWKAVPHYLRRVSSALKKHTGSPLPLTCTPIKFGSWMGGDRDGNPNVTAKVTRDVSLLSRWMAIDLYIRELDNLSFELSVKRCSDKVSSLANEILLKGQFHAEGNTWNQTVPQRNTKLHHSLALPAQLPSGADLPSCTECTDGESQFRIINLPRNPSRPGALNLTEKFEESPLSSPGRQSQMGRTPSSGQLRKLFKESNITRSSSFRKLLEPSISDRPGITPYRVVLGNVKEKLVKTRRRLELLLEDLPCDYDTEEYCETPDRLLEPLLLCYQSLQSCGSTVLADGRLADLIRRVAIFGMALMKLDVRQVHIKTLDAVTSYLDLGVYSEWDEEKKLDFLTKELKGKRPLIPPNIEVAADVKEVLDTFKVAAELGSDSLGAYVISMASNASDVLAVELLQKDARLTVSGDLGRPCPGGTLRVVPLFETVKDLQEAGSAIRKLLSIDWYRDHIVKNHNGHQEVMVGYSDSGKDAGRFTAAWELYKAQEDVVAACNEFGTKVTLFHGRGGSIGRGGGPTYLAIQSQPPGSVTGTLRSTEQGEMVQAKFGLPQTAVRQLEIYTTAVLLATLRPPHPPRDPNWRHLMEDISRVSCAHYRRTVYEDPEFITYFQEATPQAELGFLNIGSRPAKRKPSGGISSLRAIPWVFAWTQTRLVLPAWLGVGAGLQSAMDAGHGEELRAMYDEWPFFQSTVDLIEMVTAKADAPTAARYEEMLVAAPERRRAVGGELRRELARTVRCVLAVSGHSKLTAHNRSLRRLIESRLAYLNPMNMLQVEVLRRLRQDDDNRKLRDVLLITINGIAAGMRNTG</sequence>
<evidence type="ECO:0000256" key="6">
    <source>
        <dbReference type="ARBA" id="ARBA00012305"/>
    </source>
</evidence>
<evidence type="ECO:0000256" key="9">
    <source>
        <dbReference type="ARBA" id="ARBA00022533"/>
    </source>
</evidence>
<dbReference type="InterPro" id="IPR015813">
    <property type="entry name" value="Pyrv/PenolPyrv_kinase-like_dom"/>
</dbReference>
<evidence type="ECO:0000256" key="10">
    <source>
        <dbReference type="ARBA" id="ARBA00022842"/>
    </source>
</evidence>
<keyword evidence="12" id="KW-0120">Carbon dioxide fixation</keyword>
<keyword evidence="17" id="KW-1185">Reference proteome</keyword>
<keyword evidence="7" id="KW-0963">Cytoplasm</keyword>
<evidence type="ECO:0000256" key="8">
    <source>
        <dbReference type="ARBA" id="ARBA00022531"/>
    </source>
</evidence>
<evidence type="ECO:0000256" key="12">
    <source>
        <dbReference type="ARBA" id="ARBA00023300"/>
    </source>
</evidence>
<dbReference type="PANTHER" id="PTHR30523">
    <property type="entry name" value="PHOSPHOENOLPYRUVATE CARBOXYLASE"/>
    <property type="match status" value="1"/>
</dbReference>
<evidence type="ECO:0000256" key="14">
    <source>
        <dbReference type="PROSITE-ProRule" id="PRU10112"/>
    </source>
</evidence>
<evidence type="ECO:0000256" key="7">
    <source>
        <dbReference type="ARBA" id="ARBA00022490"/>
    </source>
</evidence>
<keyword evidence="11" id="KW-0456">Lyase</keyword>
<evidence type="ECO:0000256" key="2">
    <source>
        <dbReference type="ARBA" id="ARBA00003774"/>
    </source>
</evidence>
<evidence type="ECO:0000313" key="17">
    <source>
        <dbReference type="Proteomes" id="UP000636709"/>
    </source>
</evidence>
<comment type="caution">
    <text evidence="16">The sequence shown here is derived from an EMBL/GenBank/DDBJ whole genome shotgun (WGS) entry which is preliminary data.</text>
</comment>
<dbReference type="EC" id="4.1.1.31" evidence="6"/>
<dbReference type="Proteomes" id="UP000636709">
    <property type="component" value="Unassembled WGS sequence"/>
</dbReference>
<feature type="active site" evidence="14">
    <location>
        <position position="510"/>
    </location>
</feature>
<evidence type="ECO:0000256" key="1">
    <source>
        <dbReference type="ARBA" id="ARBA00001946"/>
    </source>
</evidence>
<feature type="compositionally biased region" description="Polar residues" evidence="15">
    <location>
        <begin position="212"/>
        <end position="230"/>
    </location>
</feature>
<dbReference type="GO" id="GO:0015977">
    <property type="term" value="P:carbon fixation"/>
    <property type="evidence" value="ECO:0007669"/>
    <property type="project" value="UniProtKB-KW"/>
</dbReference>
<keyword evidence="10" id="KW-0460">Magnesium</keyword>
<dbReference type="EMBL" id="JACEFO010001662">
    <property type="protein sequence ID" value="KAF8724460.1"/>
    <property type="molecule type" value="Genomic_DNA"/>
</dbReference>
<name>A0A835F0C9_9POAL</name>
<evidence type="ECO:0000256" key="5">
    <source>
        <dbReference type="ARBA" id="ARBA00011881"/>
    </source>
</evidence>
<dbReference type="Pfam" id="PF00311">
    <property type="entry name" value="PEPcase"/>
    <property type="match status" value="2"/>
</dbReference>
<dbReference type="PRINTS" id="PR00150">
    <property type="entry name" value="PEPCARBXLASE"/>
</dbReference>
<dbReference type="InterPro" id="IPR033129">
    <property type="entry name" value="PEPCASE_His_AS"/>
</dbReference>
<comment type="function">
    <text evidence="2">Through the carboxylation of phosphoenolpyruvate (PEP) it forms oxaloacetate, a four-carbon dicarboxylic acid source for the tricarboxylic acid cycle.</text>
</comment>
<dbReference type="SUPFAM" id="SSF51621">
    <property type="entry name" value="Phosphoenolpyruvate/pyruvate domain"/>
    <property type="match status" value="1"/>
</dbReference>
<evidence type="ECO:0000256" key="3">
    <source>
        <dbReference type="ARBA" id="ARBA00004496"/>
    </source>
</evidence>
<dbReference type="GO" id="GO:0005829">
    <property type="term" value="C:cytosol"/>
    <property type="evidence" value="ECO:0007669"/>
    <property type="project" value="TreeGrafter"/>
</dbReference>
<dbReference type="GO" id="GO:0008964">
    <property type="term" value="F:phosphoenolpyruvate carboxylase activity"/>
    <property type="evidence" value="ECO:0007669"/>
    <property type="project" value="UniProtKB-EC"/>
</dbReference>
<dbReference type="GO" id="GO:0015979">
    <property type="term" value="P:photosynthesis"/>
    <property type="evidence" value="ECO:0007669"/>
    <property type="project" value="UniProtKB-KW"/>
</dbReference>
<proteinExistence type="inferred from homology"/>
<dbReference type="PANTHER" id="PTHR30523:SF6">
    <property type="entry name" value="PHOSPHOENOLPYRUVATE CARBOXYLASE"/>
    <property type="match status" value="1"/>
</dbReference>
<gene>
    <name evidence="16" type="ORF">HU200_020957</name>
</gene>
<keyword evidence="9" id="KW-0021">Allosteric enzyme</keyword>
<dbReference type="InterPro" id="IPR021135">
    <property type="entry name" value="PEP_COase"/>
</dbReference>
<dbReference type="OrthoDB" id="1365747at2759"/>
<organism evidence="16 17">
    <name type="scientific">Digitaria exilis</name>
    <dbReference type="NCBI Taxonomy" id="1010633"/>
    <lineage>
        <taxon>Eukaryota</taxon>
        <taxon>Viridiplantae</taxon>
        <taxon>Streptophyta</taxon>
        <taxon>Embryophyta</taxon>
        <taxon>Tracheophyta</taxon>
        <taxon>Spermatophyta</taxon>
        <taxon>Magnoliopsida</taxon>
        <taxon>Liliopsida</taxon>
        <taxon>Poales</taxon>
        <taxon>Poaceae</taxon>
        <taxon>PACMAD clade</taxon>
        <taxon>Panicoideae</taxon>
        <taxon>Panicodae</taxon>
        <taxon>Paniceae</taxon>
        <taxon>Anthephorinae</taxon>
        <taxon>Digitaria</taxon>
    </lineage>
</organism>
<protein>
    <recommendedName>
        <fullName evidence="6">phosphoenolpyruvate carboxylase</fullName>
        <ecNumber evidence="6">4.1.1.31</ecNumber>
    </recommendedName>
</protein>
<dbReference type="PROSITE" id="PS00393">
    <property type="entry name" value="PEPCASE_2"/>
    <property type="match status" value="1"/>
</dbReference>
<feature type="region of interest" description="Disordered" evidence="15">
    <location>
        <begin position="208"/>
        <end position="234"/>
    </location>
</feature>
<comment type="similarity">
    <text evidence="4">Belongs to the PEPCase type 1 family.</text>
</comment>